<evidence type="ECO:0000313" key="3">
    <source>
        <dbReference type="EMBL" id="MBW4706296.1"/>
    </source>
</evidence>
<evidence type="ECO:0000256" key="1">
    <source>
        <dbReference type="SAM" id="Phobius"/>
    </source>
</evidence>
<comment type="caution">
    <text evidence="3">The sequence shown here is derived from an EMBL/GenBank/DDBJ whole genome shotgun (WGS) entry which is preliminary data.</text>
</comment>
<feature type="transmembrane region" description="Helical" evidence="1">
    <location>
        <begin position="220"/>
        <end position="244"/>
    </location>
</feature>
<feature type="domain" description="DUF8173" evidence="2">
    <location>
        <begin position="220"/>
        <end position="371"/>
    </location>
</feature>
<evidence type="ECO:0000259" key="2">
    <source>
        <dbReference type="Pfam" id="PF26514"/>
    </source>
</evidence>
<evidence type="ECO:0000313" key="4">
    <source>
        <dbReference type="Proteomes" id="UP001138661"/>
    </source>
</evidence>
<keyword evidence="4" id="KW-1185">Reference proteome</keyword>
<gene>
    <name evidence="3" type="ORF">KX928_00690</name>
</gene>
<keyword evidence="1" id="KW-0812">Transmembrane</keyword>
<feature type="transmembrane region" description="Helical" evidence="1">
    <location>
        <begin position="358"/>
        <end position="378"/>
    </location>
</feature>
<feature type="transmembrane region" description="Helical" evidence="1">
    <location>
        <begin position="265"/>
        <end position="287"/>
    </location>
</feature>
<keyword evidence="1" id="KW-0472">Membrane</keyword>
<dbReference type="EMBL" id="JAHXDN010000001">
    <property type="protein sequence ID" value="MBW4706296.1"/>
    <property type="molecule type" value="Genomic_DNA"/>
</dbReference>
<organism evidence="3 4">
    <name type="scientific">Roseobacter insulae</name>
    <dbReference type="NCBI Taxonomy" id="2859783"/>
    <lineage>
        <taxon>Bacteria</taxon>
        <taxon>Pseudomonadati</taxon>
        <taxon>Pseudomonadota</taxon>
        <taxon>Alphaproteobacteria</taxon>
        <taxon>Rhodobacterales</taxon>
        <taxon>Roseobacteraceae</taxon>
        <taxon>Roseobacter</taxon>
    </lineage>
</organism>
<dbReference type="AlphaFoldDB" id="A0A9X1FR72"/>
<dbReference type="Pfam" id="PF26514">
    <property type="entry name" value="DUF8173"/>
    <property type="match status" value="1"/>
</dbReference>
<dbReference type="Proteomes" id="UP001138661">
    <property type="component" value="Unassembled WGS sequence"/>
</dbReference>
<keyword evidence="1" id="KW-1133">Transmembrane helix</keyword>
<name>A0A9X1FR72_9RHOB</name>
<sequence>MRFLRGFGAAVVIVLCGTVTWSDTVRVETGGDFFTAGAVIDETLNTSGDAFASARTATVRGEAQGDLHVTGFDVTSNANTSEDLYAFGATVVVRGKTAEDLTAAGYSVRTEAASQTSGNARLFGNTVVIEGPVAGALTATGRDVVLNASVRGDARIVARSISFGPEAVIAGTLTYRSKEKINVPERVAAADRVIFEKATATDAWDEWDKMRKEMPVLPTLATMLFGFIVSLLFFVVLGAVMLGFMPRRLEKMRQSIARAPGQSMLLGVIGLSMLFGMVPIVGLTIVGLPFVPIVVLAIIVAWTLGYALGAYSVAMRVWVGFGNDAEPGNITRLLVFAGALIVVAMLNFIPFVGWVANYTLVLLGLGAMTNAVLQYLIGNPGEAFDIDMQPIEN</sequence>
<feature type="transmembrane region" description="Helical" evidence="1">
    <location>
        <begin position="333"/>
        <end position="352"/>
    </location>
</feature>
<proteinExistence type="predicted"/>
<reference evidence="3" key="1">
    <citation type="submission" date="2021-07" db="EMBL/GenBank/DDBJ databases">
        <title>Roseobacter insulae sp. nov., isolated from a tidal flat.</title>
        <authorList>
            <person name="Park S."/>
            <person name="Yoon J.-H."/>
        </authorList>
    </citation>
    <scope>NUCLEOTIDE SEQUENCE</scope>
    <source>
        <strain evidence="3">YSTF-M11</strain>
    </source>
</reference>
<accession>A0A9X1FR72</accession>
<feature type="transmembrane region" description="Helical" evidence="1">
    <location>
        <begin position="293"/>
        <end position="313"/>
    </location>
</feature>
<dbReference type="InterPro" id="IPR058486">
    <property type="entry name" value="DUF8173"/>
</dbReference>
<dbReference type="RefSeq" id="WP_219497813.1">
    <property type="nucleotide sequence ID" value="NZ_JAHXDN010000001.1"/>
</dbReference>
<protein>
    <recommendedName>
        <fullName evidence="2">DUF8173 domain-containing protein</fullName>
    </recommendedName>
</protein>